<reference evidence="2" key="1">
    <citation type="submission" date="2016-11" db="EMBL/GenBank/DDBJ databases">
        <authorList>
            <person name="Varghese N."/>
            <person name="Submissions S."/>
        </authorList>
    </citation>
    <scope>NUCLEOTIDE SEQUENCE [LARGE SCALE GENOMIC DNA]</scope>
    <source>
        <strain evidence="2">DSM 16057</strain>
    </source>
</reference>
<evidence type="ECO:0000313" key="2">
    <source>
        <dbReference type="Proteomes" id="UP000184529"/>
    </source>
</evidence>
<evidence type="ECO:0000313" key="1">
    <source>
        <dbReference type="EMBL" id="SHI38127.1"/>
    </source>
</evidence>
<dbReference type="EMBL" id="FQZM01000003">
    <property type="protein sequence ID" value="SHI38127.1"/>
    <property type="molecule type" value="Genomic_DNA"/>
</dbReference>
<sequence>MQPEGRVELPFLCYRKEKEGEILNDSEFILSFNRFKREFLQQSGLEEGQLGVLEMFEKWLQMRDNDKQEEIAPVPGTHFNVEKDWRVLLEDICRRVEKYLMKRGIVIKCLSAARWGQAKGSALCLVLPDRRDIFYRLCRTQPRKGPYSGQKIIKGELVLDGHKHSLFLPLLHHQAEMEHRLGFRLERESTRVEETGKYRFKICFPLNERISTRDCEEIARLLTEFIFVTHEYIEKINEAKTG</sequence>
<dbReference type="STRING" id="1121432.SAMN02745219_00218"/>
<name>A0A1M6ANZ6_9FIRM</name>
<protein>
    <submittedName>
        <fullName evidence="1">Uncharacterized protein</fullName>
    </submittedName>
</protein>
<organism evidence="1 2">
    <name type="scientific">Desulfofundulus thermosubterraneus DSM 16057</name>
    <dbReference type="NCBI Taxonomy" id="1121432"/>
    <lineage>
        <taxon>Bacteria</taxon>
        <taxon>Bacillati</taxon>
        <taxon>Bacillota</taxon>
        <taxon>Clostridia</taxon>
        <taxon>Eubacteriales</taxon>
        <taxon>Peptococcaceae</taxon>
        <taxon>Desulfofundulus</taxon>
    </lineage>
</organism>
<keyword evidence="2" id="KW-1185">Reference proteome</keyword>
<gene>
    <name evidence="1" type="ORF">SAMN02745219_00218</name>
</gene>
<proteinExistence type="predicted"/>
<accession>A0A1M6ANZ6</accession>
<dbReference type="AlphaFoldDB" id="A0A1M6ANZ6"/>
<dbReference type="Proteomes" id="UP000184529">
    <property type="component" value="Unassembled WGS sequence"/>
</dbReference>